<organism evidence="1 2">
    <name type="scientific">Halolamina salina</name>
    <dbReference type="NCBI Taxonomy" id="1220023"/>
    <lineage>
        <taxon>Archaea</taxon>
        <taxon>Methanobacteriati</taxon>
        <taxon>Methanobacteriota</taxon>
        <taxon>Stenosarchaea group</taxon>
        <taxon>Halobacteria</taxon>
        <taxon>Halobacteriales</taxon>
        <taxon>Haloferacaceae</taxon>
    </lineage>
</organism>
<dbReference type="EMBL" id="JBHUDH010000254">
    <property type="protein sequence ID" value="MFD1527709.1"/>
    <property type="molecule type" value="Genomic_DNA"/>
</dbReference>
<proteinExistence type="predicted"/>
<dbReference type="RefSeq" id="WP_379730379.1">
    <property type="nucleotide sequence ID" value="NZ_JBHSWZ010000002.1"/>
</dbReference>
<name>A0ABD6BBF9_9EURY</name>
<reference evidence="1 2" key="1">
    <citation type="journal article" date="2019" name="Int. J. Syst. Evol. Microbiol.">
        <title>The Global Catalogue of Microorganisms (GCM) 10K type strain sequencing project: providing services to taxonomists for standard genome sequencing and annotation.</title>
        <authorList>
            <consortium name="The Broad Institute Genomics Platform"/>
            <consortium name="The Broad Institute Genome Sequencing Center for Infectious Disease"/>
            <person name="Wu L."/>
            <person name="Ma J."/>
        </authorList>
    </citation>
    <scope>NUCLEOTIDE SEQUENCE [LARGE SCALE GENOMIC DNA]</scope>
    <source>
        <strain evidence="1 2">CGMCC 1.12285</strain>
    </source>
</reference>
<evidence type="ECO:0000313" key="1">
    <source>
        <dbReference type="EMBL" id="MFD1527709.1"/>
    </source>
</evidence>
<sequence length="296" mass="33368">MGATLEPDSTTVPIANGQSVEIQAGDPWPSAYRGSKYSVIDSRRHNRTVLQWKYHDLNVIVEPPEGLLRQMTELGKSRGSGKGSIRITADREVLTKIRHGSYVNASKAPADSGWIPVYLGRLNGDLGFDIDNDPDVSETTVWGGFPFNHGERWAVSYDGNLIWKWQDYRFESAFDHPELIEAYEQFRTTAGRLYINENGHVFVNVPRQEVPSSMKTKIDQIYTDWQSRAERNGDQAARRLVQRRLKVTGDGDPEAGHLPLYLGHLSTFDDGAIPRPVVEDETYYVACARAEELSDQ</sequence>
<accession>A0ABD6BBF9</accession>
<evidence type="ECO:0000313" key="2">
    <source>
        <dbReference type="Proteomes" id="UP001597111"/>
    </source>
</evidence>
<keyword evidence="2" id="KW-1185">Reference proteome</keyword>
<protein>
    <submittedName>
        <fullName evidence="1">Uncharacterized protein</fullName>
    </submittedName>
</protein>
<dbReference type="AlphaFoldDB" id="A0ABD6BBF9"/>
<gene>
    <name evidence="1" type="ORF">ACFR9S_15625</name>
</gene>
<dbReference type="Proteomes" id="UP001597111">
    <property type="component" value="Unassembled WGS sequence"/>
</dbReference>
<comment type="caution">
    <text evidence="1">The sequence shown here is derived from an EMBL/GenBank/DDBJ whole genome shotgun (WGS) entry which is preliminary data.</text>
</comment>